<dbReference type="PROSITE" id="PS51007">
    <property type="entry name" value="CYTC"/>
    <property type="match status" value="1"/>
</dbReference>
<evidence type="ECO:0000256" key="8">
    <source>
        <dbReference type="ARBA" id="ARBA00023136"/>
    </source>
</evidence>
<reference evidence="11" key="1">
    <citation type="submission" date="2017-09" db="EMBL/GenBank/DDBJ databases">
        <authorList>
            <person name="Campbell M.A."/>
            <person name="Lukasik P."/>
            <person name="Simon C."/>
            <person name="McCutcheon J.P."/>
        </authorList>
    </citation>
    <scope>NUCLEOTIDE SEQUENCE [LARGE SCALE GENOMIC DNA]</scope>
    <source>
        <strain evidence="11">ALECUR</strain>
    </source>
</reference>
<evidence type="ECO:0000259" key="10">
    <source>
        <dbReference type="PROSITE" id="PS51007"/>
    </source>
</evidence>
<evidence type="ECO:0000313" key="12">
    <source>
        <dbReference type="Proteomes" id="UP000229529"/>
    </source>
</evidence>
<keyword evidence="7 9" id="KW-0408">Iron</keyword>
<evidence type="ECO:0000313" key="11">
    <source>
        <dbReference type="EMBL" id="PIM96444.1"/>
    </source>
</evidence>
<keyword evidence="8" id="KW-0472">Membrane</keyword>
<keyword evidence="12" id="KW-1185">Reference proteome</keyword>
<feature type="domain" description="Cytochrome c" evidence="10">
    <location>
        <begin position="9"/>
        <end position="92"/>
    </location>
</feature>
<organism evidence="11 12">
    <name type="scientific">Candidatus Hodgkinia cicadicola</name>
    <dbReference type="NCBI Taxonomy" id="573658"/>
    <lineage>
        <taxon>Bacteria</taxon>
        <taxon>Pseudomonadati</taxon>
        <taxon>Pseudomonadota</taxon>
        <taxon>Alphaproteobacteria</taxon>
        <taxon>Hyphomicrobiales</taxon>
        <taxon>Candidatus Hodgkinia</taxon>
    </lineage>
</organism>
<keyword evidence="3 9" id="KW-0349">Heme</keyword>
<keyword evidence="6" id="KW-1133">Transmembrane helix</keyword>
<dbReference type="PANTHER" id="PTHR10266:SF3">
    <property type="entry name" value="CYTOCHROME C1, HEME PROTEIN, MITOCHONDRIAL"/>
    <property type="match status" value="1"/>
</dbReference>
<evidence type="ECO:0000256" key="3">
    <source>
        <dbReference type="ARBA" id="ARBA00022617"/>
    </source>
</evidence>
<proteinExistence type="predicted"/>
<dbReference type="InterPro" id="IPR036909">
    <property type="entry name" value="Cyt_c-like_dom_sf"/>
</dbReference>
<dbReference type="Gene3D" id="1.10.760.10">
    <property type="entry name" value="Cytochrome c-like domain"/>
    <property type="match status" value="1"/>
</dbReference>
<sequence length="214" mass="24919">MFDLSSRIGQIKRGFDVFRQVCINCHSLKLFKLMNMCGIGYTPKQASLLVKRYRLIDYFKLPYKSNLQAKQLNNGVIPPDLSLITKYRSFQWIYNVLTGYNSPLIRNESNLYHNEGLEQGWTAMRPPLAYWCVKNSFNAPHSVHQYSQDVIRFLDWVSEPWIDIRDKLILPILGSLSIAGLMLSNSLLLKTTKKGIWKHIITSFPFKSFENYCN</sequence>
<protein>
    <recommendedName>
        <fullName evidence="2">Cytochrome c1</fullName>
    </recommendedName>
</protein>
<dbReference type="SUPFAM" id="SSF46626">
    <property type="entry name" value="Cytochrome c"/>
    <property type="match status" value="1"/>
</dbReference>
<name>A0ABX4MHI8_9HYPH</name>
<evidence type="ECO:0000256" key="1">
    <source>
        <dbReference type="ARBA" id="ARBA00004370"/>
    </source>
</evidence>
<dbReference type="InterPro" id="IPR009056">
    <property type="entry name" value="Cyt_c-like_dom"/>
</dbReference>
<comment type="subcellular location">
    <subcellularLocation>
        <location evidence="1">Membrane</location>
    </subcellularLocation>
</comment>
<comment type="caution">
    <text evidence="11">The sequence shown here is derived from an EMBL/GenBank/DDBJ whole genome shotgun (WGS) entry which is preliminary data.</text>
</comment>
<dbReference type="PANTHER" id="PTHR10266">
    <property type="entry name" value="CYTOCHROME C1"/>
    <property type="match status" value="1"/>
</dbReference>
<accession>A0ABX4MHI8</accession>
<dbReference type="InterPro" id="IPR002326">
    <property type="entry name" value="Cyt_c1"/>
</dbReference>
<evidence type="ECO:0000256" key="2">
    <source>
        <dbReference type="ARBA" id="ARBA00016165"/>
    </source>
</evidence>
<dbReference type="EMBL" id="NXGS01000044">
    <property type="protein sequence ID" value="PIM96444.1"/>
    <property type="molecule type" value="Genomic_DNA"/>
</dbReference>
<evidence type="ECO:0000256" key="7">
    <source>
        <dbReference type="ARBA" id="ARBA00023004"/>
    </source>
</evidence>
<evidence type="ECO:0000256" key="4">
    <source>
        <dbReference type="ARBA" id="ARBA00022692"/>
    </source>
</evidence>
<evidence type="ECO:0000256" key="6">
    <source>
        <dbReference type="ARBA" id="ARBA00022989"/>
    </source>
</evidence>
<dbReference type="PRINTS" id="PR00603">
    <property type="entry name" value="CYTOCHROMEC1"/>
</dbReference>
<gene>
    <name evidence="11" type="primary">petC</name>
    <name evidence="11" type="ORF">alecur_79</name>
</gene>
<dbReference type="Pfam" id="PF02167">
    <property type="entry name" value="Cytochrom_C1"/>
    <property type="match status" value="1"/>
</dbReference>
<keyword evidence="4" id="KW-0812">Transmembrane</keyword>
<dbReference type="Proteomes" id="UP000229529">
    <property type="component" value="Unassembled WGS sequence"/>
</dbReference>
<evidence type="ECO:0000256" key="5">
    <source>
        <dbReference type="ARBA" id="ARBA00022723"/>
    </source>
</evidence>
<evidence type="ECO:0000256" key="9">
    <source>
        <dbReference type="PROSITE-ProRule" id="PRU00433"/>
    </source>
</evidence>
<keyword evidence="5 9" id="KW-0479">Metal-binding</keyword>